<dbReference type="Proteomes" id="UP000678393">
    <property type="component" value="Unassembled WGS sequence"/>
</dbReference>
<dbReference type="Pfam" id="PF10324">
    <property type="entry name" value="7TM_GPCR_Srw"/>
    <property type="match status" value="1"/>
</dbReference>
<proteinExistence type="predicted"/>
<dbReference type="InterPro" id="IPR052954">
    <property type="entry name" value="GPCR-Ligand_Int"/>
</dbReference>
<dbReference type="GO" id="GO:0008528">
    <property type="term" value="F:G protein-coupled peptide receptor activity"/>
    <property type="evidence" value="ECO:0007669"/>
    <property type="project" value="InterPro"/>
</dbReference>
<name>A0A8S3ZHD3_9EUPU</name>
<accession>A0A8S3ZHD3</accession>
<dbReference type="PANTHER" id="PTHR46641:SF2">
    <property type="entry name" value="FMRFAMIDE RECEPTOR"/>
    <property type="match status" value="1"/>
</dbReference>
<keyword evidence="3" id="KW-1185">Reference proteome</keyword>
<organism evidence="2 3">
    <name type="scientific">Candidula unifasciata</name>
    <dbReference type="NCBI Taxonomy" id="100452"/>
    <lineage>
        <taxon>Eukaryota</taxon>
        <taxon>Metazoa</taxon>
        <taxon>Spiralia</taxon>
        <taxon>Lophotrochozoa</taxon>
        <taxon>Mollusca</taxon>
        <taxon>Gastropoda</taxon>
        <taxon>Heterobranchia</taxon>
        <taxon>Euthyneura</taxon>
        <taxon>Panpulmonata</taxon>
        <taxon>Eupulmonata</taxon>
        <taxon>Stylommatophora</taxon>
        <taxon>Helicina</taxon>
        <taxon>Helicoidea</taxon>
        <taxon>Geomitridae</taxon>
        <taxon>Candidula</taxon>
    </lineage>
</organism>
<gene>
    <name evidence="2" type="ORF">CUNI_LOCUS14257</name>
</gene>
<dbReference type="PANTHER" id="PTHR46641">
    <property type="entry name" value="FMRFAMIDE RECEPTOR-RELATED"/>
    <property type="match status" value="1"/>
</dbReference>
<keyword evidence="1" id="KW-1133">Transmembrane helix</keyword>
<dbReference type="AlphaFoldDB" id="A0A8S3ZHD3"/>
<dbReference type="EMBL" id="CAJHNH020003174">
    <property type="protein sequence ID" value="CAG5128699.1"/>
    <property type="molecule type" value="Genomic_DNA"/>
</dbReference>
<dbReference type="SUPFAM" id="SSF81321">
    <property type="entry name" value="Family A G protein-coupled receptor-like"/>
    <property type="match status" value="1"/>
</dbReference>
<dbReference type="OrthoDB" id="10011262at2759"/>
<evidence type="ECO:0000313" key="2">
    <source>
        <dbReference type="EMBL" id="CAG5128699.1"/>
    </source>
</evidence>
<evidence type="ECO:0008006" key="4">
    <source>
        <dbReference type="Google" id="ProtNLM"/>
    </source>
</evidence>
<reference evidence="2" key="1">
    <citation type="submission" date="2021-04" db="EMBL/GenBank/DDBJ databases">
        <authorList>
            <consortium name="Molecular Ecology Group"/>
        </authorList>
    </citation>
    <scope>NUCLEOTIDE SEQUENCE</scope>
</reference>
<protein>
    <recommendedName>
        <fullName evidence="4">G-protein coupled receptors family 1 profile domain-containing protein</fullName>
    </recommendedName>
</protein>
<evidence type="ECO:0000313" key="3">
    <source>
        <dbReference type="Proteomes" id="UP000678393"/>
    </source>
</evidence>
<dbReference type="InterPro" id="IPR019427">
    <property type="entry name" value="7TM_GPCR_serpentine_rcpt_Srw"/>
</dbReference>
<sequence>DVNTTAYNIITYSPSPNHSATDLATSHNHANTIEVATNGEETVATLDENQAYYIWLYTRVYELYISSILFYLLPYTLIPILNMQLLVAIKRRREETSRISAKHSHRLHFPKPTDLEDGLTLIVLGITVCFFICCLIPAIYNVTQIAEVPSHTGLAYYLLTASDTMLCVNASTDFFFYCLLGRKFRNVFIRLFCPRCFIKRRRTNTSSYFKGSHKNSETFYYSV</sequence>
<keyword evidence="1" id="KW-0472">Membrane</keyword>
<feature type="transmembrane region" description="Helical" evidence="1">
    <location>
        <begin position="119"/>
        <end position="142"/>
    </location>
</feature>
<comment type="caution">
    <text evidence="2">The sequence shown here is derived from an EMBL/GenBank/DDBJ whole genome shotgun (WGS) entry which is preliminary data.</text>
</comment>
<keyword evidence="1" id="KW-0812">Transmembrane</keyword>
<dbReference type="Gene3D" id="1.20.1070.10">
    <property type="entry name" value="Rhodopsin 7-helix transmembrane proteins"/>
    <property type="match status" value="1"/>
</dbReference>
<evidence type="ECO:0000256" key="1">
    <source>
        <dbReference type="SAM" id="Phobius"/>
    </source>
</evidence>
<feature type="transmembrane region" description="Helical" evidence="1">
    <location>
        <begin position="63"/>
        <end position="89"/>
    </location>
</feature>
<feature type="transmembrane region" description="Helical" evidence="1">
    <location>
        <begin position="154"/>
        <end position="180"/>
    </location>
</feature>
<feature type="non-terminal residue" evidence="2">
    <location>
        <position position="1"/>
    </location>
</feature>